<dbReference type="EMBL" id="CAJMWS010000341">
    <property type="protein sequence ID" value="CAE6435787.1"/>
    <property type="molecule type" value="Genomic_DNA"/>
</dbReference>
<dbReference type="AlphaFoldDB" id="A0A8H3AT17"/>
<organism evidence="1 2">
    <name type="scientific">Rhizoctonia solani</name>
    <dbReference type="NCBI Taxonomy" id="456999"/>
    <lineage>
        <taxon>Eukaryota</taxon>
        <taxon>Fungi</taxon>
        <taxon>Dikarya</taxon>
        <taxon>Basidiomycota</taxon>
        <taxon>Agaricomycotina</taxon>
        <taxon>Agaricomycetes</taxon>
        <taxon>Cantharellales</taxon>
        <taxon>Ceratobasidiaceae</taxon>
        <taxon>Rhizoctonia</taxon>
    </lineage>
</organism>
<name>A0A8H3AT17_9AGAM</name>
<reference evidence="1" key="1">
    <citation type="submission" date="2021-01" db="EMBL/GenBank/DDBJ databases">
        <authorList>
            <person name="Kaushik A."/>
        </authorList>
    </citation>
    <scope>NUCLEOTIDE SEQUENCE</scope>
    <source>
        <strain evidence="1">AG1-1C</strain>
    </source>
</reference>
<evidence type="ECO:0000313" key="2">
    <source>
        <dbReference type="Proteomes" id="UP000663846"/>
    </source>
</evidence>
<proteinExistence type="predicted"/>
<sequence>MPSCLYNCPPSVPSTPLPTTPPSSAYHPAIYSYINNKHTPTCDMVASSPTRKQKQTLGWEYHLLFTRFCELASTPNHPALAHIPPATSFPQTQWLLHSESKQKVWMNENMMGGIEMLTHTLDQDWPEWAANRTNVLGLLLSDLFRDFYPWLESLPVHQTSCSTLLRFERHMFNQAQLRHTWEWWRHNRHTTPGTCFRSSLTGSNNKVLMPRHPVNSRSRVTYTWRGYCEVESKKECRGEVTEEDWVLVE</sequence>
<evidence type="ECO:0000313" key="1">
    <source>
        <dbReference type="EMBL" id="CAE6435787.1"/>
    </source>
</evidence>
<gene>
    <name evidence="1" type="ORF">RDB_LOCUS120444</name>
</gene>
<dbReference type="Proteomes" id="UP000663846">
    <property type="component" value="Unassembled WGS sequence"/>
</dbReference>
<protein>
    <submittedName>
        <fullName evidence="1">Uncharacterized protein</fullName>
    </submittedName>
</protein>
<comment type="caution">
    <text evidence="1">The sequence shown here is derived from an EMBL/GenBank/DDBJ whole genome shotgun (WGS) entry which is preliminary data.</text>
</comment>
<accession>A0A8H3AT17</accession>